<evidence type="ECO:0000256" key="1">
    <source>
        <dbReference type="ARBA" id="ARBA00007963"/>
    </source>
</evidence>
<reference evidence="7 8" key="1">
    <citation type="submission" date="2023-07" db="EMBL/GenBank/DDBJ databases">
        <title>Sequencing the genomes of 1000 actinobacteria strains.</title>
        <authorList>
            <person name="Klenk H.-P."/>
        </authorList>
    </citation>
    <scope>NUCLEOTIDE SEQUENCE [LARGE SCALE GENOMIC DNA]</scope>
    <source>
        <strain evidence="7 8">DSM 45805</strain>
    </source>
</reference>
<dbReference type="RefSeq" id="WP_306995284.1">
    <property type="nucleotide sequence ID" value="NZ_JAUSUT010000001.1"/>
</dbReference>
<proteinExistence type="inferred from homology"/>
<protein>
    <submittedName>
        <fullName evidence="7">SHS2 domain-containing protein</fullName>
    </submittedName>
</protein>
<gene>
    <name evidence="7" type="ORF">FB470_004963</name>
</gene>
<evidence type="ECO:0000256" key="4">
    <source>
        <dbReference type="ARBA" id="ARBA00022837"/>
    </source>
</evidence>
<comment type="caution">
    <text evidence="7">The sequence shown here is derived from an EMBL/GenBank/DDBJ whole genome shotgun (WGS) entry which is preliminary data.</text>
</comment>
<feature type="region of interest" description="Disordered" evidence="5">
    <location>
        <begin position="1"/>
        <end position="20"/>
    </location>
</feature>
<dbReference type="SUPFAM" id="SSF69819">
    <property type="entry name" value="MTH1598-like"/>
    <property type="match status" value="1"/>
</dbReference>
<evidence type="ECO:0000313" key="8">
    <source>
        <dbReference type="Proteomes" id="UP001229651"/>
    </source>
</evidence>
<feature type="domain" description="Archease" evidence="6">
    <location>
        <begin position="22"/>
        <end position="148"/>
    </location>
</feature>
<dbReference type="InterPro" id="IPR023572">
    <property type="entry name" value="Archease_dom"/>
</dbReference>
<sequence length="148" mass="15481">MTAHGIGSGTRSPAGRRARPVHAGDLRIEAWGTTRELCVAEAVRALVDSFVPPGRPVATRVVSFEVTGADDQVTAAALARVITALRRLGVVPVDTEVTGTPTGLRLRCDMADAAAIRPRGALPKAVTAGSVRCGRKAGSWWCTARIDV</sequence>
<dbReference type="Gene3D" id="3.55.10.10">
    <property type="entry name" value="Archease domain"/>
    <property type="match status" value="1"/>
</dbReference>
<accession>A0ABU0F074</accession>
<keyword evidence="3" id="KW-0479">Metal-binding</keyword>
<keyword evidence="4" id="KW-0106">Calcium</keyword>
<dbReference type="Pfam" id="PF01951">
    <property type="entry name" value="Archease"/>
    <property type="match status" value="1"/>
</dbReference>
<name>A0ABU0F074_9PSEU</name>
<keyword evidence="2" id="KW-0819">tRNA processing</keyword>
<comment type="similarity">
    <text evidence="1">Belongs to the archease family.</text>
</comment>
<evidence type="ECO:0000313" key="7">
    <source>
        <dbReference type="EMBL" id="MDQ0380969.1"/>
    </source>
</evidence>
<evidence type="ECO:0000259" key="6">
    <source>
        <dbReference type="Pfam" id="PF01951"/>
    </source>
</evidence>
<evidence type="ECO:0000256" key="3">
    <source>
        <dbReference type="ARBA" id="ARBA00022723"/>
    </source>
</evidence>
<dbReference type="EMBL" id="JAUSUT010000001">
    <property type="protein sequence ID" value="MDQ0380969.1"/>
    <property type="molecule type" value="Genomic_DNA"/>
</dbReference>
<dbReference type="Proteomes" id="UP001229651">
    <property type="component" value="Unassembled WGS sequence"/>
</dbReference>
<keyword evidence="8" id="KW-1185">Reference proteome</keyword>
<dbReference type="InterPro" id="IPR036820">
    <property type="entry name" value="Archease_dom_sf"/>
</dbReference>
<organism evidence="7 8">
    <name type="scientific">Amycolatopsis thermophila</name>
    <dbReference type="NCBI Taxonomy" id="206084"/>
    <lineage>
        <taxon>Bacteria</taxon>
        <taxon>Bacillati</taxon>
        <taxon>Actinomycetota</taxon>
        <taxon>Actinomycetes</taxon>
        <taxon>Pseudonocardiales</taxon>
        <taxon>Pseudonocardiaceae</taxon>
        <taxon>Amycolatopsis</taxon>
    </lineage>
</organism>
<evidence type="ECO:0000256" key="2">
    <source>
        <dbReference type="ARBA" id="ARBA00022694"/>
    </source>
</evidence>
<evidence type="ECO:0000256" key="5">
    <source>
        <dbReference type="SAM" id="MobiDB-lite"/>
    </source>
</evidence>